<accession>A0ACB7PQ87</accession>
<sequence>MRGIQVASYVKAAHELKVTELADPKPAPDDYLIEVHAAATNFFDILQIQGKYQHQPPFPWVSGAEFAGIVLATPANSKNPKFPVGSNVFGATQGAYATKCVAKEVSMLAVPEGWSYKEAAGLFVTAPTSYGALVVRAGVKAGDYVLVHAAAGGVGLAAVQVAKAFGATVIATAGTERKLQVAKAFGADHVVDYRDAKWPELVKKLTPKGRGVDIVYDPVGMVDKSTKCTAWNGRILIVGFAAGTIEKVAMNKVLLKNISLVGIHWGQYAVHEKETVVTVWQGIMKLIAEGKFRGTEFTDQEYVGLEAIPDALKALGSRGTWGKVVVTVPQEGQSNPAPRPQPQAAKLFASYLRRTLRSSASGLSVAAAATLSQKSTPYYQSEIHTIGKRRMHSKVVIIGSGPAAHTAAIYLARAELKPVLYEGFMANGVAAGGQLTTTTEVENFPGFPEAVTGQELMDKMRAQSERFGTVIVGETVGKLDLSKRPFEYSTEWSPDTVLTADAVILATGASARRLGLPGEDKYWQNGISACAVCDGAVPIFRNKPLVVIGGGDSAAEEAIFLTKYGSHVTVLVRRDKLRASSIMARRLLANKKVTVRFNTVGVEVKGDDKGLMSHLVVKDVVSGAEETLEANGLFYAVGHDPATSLVKGQLDTDAEGYVRTVPGSTLTSVKGLFAAGDVQDKRYRQAITSAGTGCMAALDAEKYLEELEDEQADGKL</sequence>
<dbReference type="Proteomes" id="UP000724584">
    <property type="component" value="Unassembled WGS sequence"/>
</dbReference>
<dbReference type="EMBL" id="JAGIZQ010000001">
    <property type="protein sequence ID" value="KAH6651030.1"/>
    <property type="molecule type" value="Genomic_DNA"/>
</dbReference>
<protein>
    <submittedName>
        <fullName evidence="1">Uncharacterized protein</fullName>
    </submittedName>
</protein>
<organism evidence="1 2">
    <name type="scientific">Chaetomium tenue</name>
    <dbReference type="NCBI Taxonomy" id="1854479"/>
    <lineage>
        <taxon>Eukaryota</taxon>
        <taxon>Fungi</taxon>
        <taxon>Dikarya</taxon>
        <taxon>Ascomycota</taxon>
        <taxon>Pezizomycotina</taxon>
        <taxon>Sordariomycetes</taxon>
        <taxon>Sordariomycetidae</taxon>
        <taxon>Sordariales</taxon>
        <taxon>Chaetomiaceae</taxon>
        <taxon>Chaetomium</taxon>
    </lineage>
</organism>
<gene>
    <name evidence="1" type="ORF">F5144DRAFT_589355</name>
</gene>
<comment type="caution">
    <text evidence="1">The sequence shown here is derived from an EMBL/GenBank/DDBJ whole genome shotgun (WGS) entry which is preliminary data.</text>
</comment>
<proteinExistence type="predicted"/>
<keyword evidence="2" id="KW-1185">Reference proteome</keyword>
<name>A0ACB7PQ87_9PEZI</name>
<evidence type="ECO:0000313" key="1">
    <source>
        <dbReference type="EMBL" id="KAH6651030.1"/>
    </source>
</evidence>
<reference evidence="1 2" key="1">
    <citation type="journal article" date="2021" name="Nat. Commun.">
        <title>Genetic determinants of endophytism in the Arabidopsis root mycobiome.</title>
        <authorList>
            <person name="Mesny F."/>
            <person name="Miyauchi S."/>
            <person name="Thiergart T."/>
            <person name="Pickel B."/>
            <person name="Atanasova L."/>
            <person name="Karlsson M."/>
            <person name="Huettel B."/>
            <person name="Barry K.W."/>
            <person name="Haridas S."/>
            <person name="Chen C."/>
            <person name="Bauer D."/>
            <person name="Andreopoulos W."/>
            <person name="Pangilinan J."/>
            <person name="LaButti K."/>
            <person name="Riley R."/>
            <person name="Lipzen A."/>
            <person name="Clum A."/>
            <person name="Drula E."/>
            <person name="Henrissat B."/>
            <person name="Kohler A."/>
            <person name="Grigoriev I.V."/>
            <person name="Martin F.M."/>
            <person name="Hacquard S."/>
        </authorList>
    </citation>
    <scope>NUCLEOTIDE SEQUENCE [LARGE SCALE GENOMIC DNA]</scope>
    <source>
        <strain evidence="1 2">MPI-SDFR-AT-0079</strain>
    </source>
</reference>
<evidence type="ECO:0000313" key="2">
    <source>
        <dbReference type="Proteomes" id="UP000724584"/>
    </source>
</evidence>